<dbReference type="EC" id="1.1.1.6" evidence="5"/>
<dbReference type="Proteomes" id="UP000269331">
    <property type="component" value="Chromosome"/>
</dbReference>
<evidence type="ECO:0000256" key="3">
    <source>
        <dbReference type="ARBA" id="ARBA00023027"/>
    </source>
</evidence>
<keyword evidence="1" id="KW-0479">Metal-binding</keyword>
<dbReference type="GeneID" id="52229669"/>
<name>A0A2Z5TN11_9STRE</name>
<evidence type="ECO:0000256" key="5">
    <source>
        <dbReference type="ARBA" id="ARBA00039147"/>
    </source>
</evidence>
<comment type="pathway">
    <text evidence="4">Polyol metabolism; glycerol fermentation; glycerone phosphate from glycerol (oxidative route): step 1/2.</text>
</comment>
<dbReference type="EMBL" id="AP018400">
    <property type="protein sequence ID" value="BBA92730.1"/>
    <property type="molecule type" value="Genomic_DNA"/>
</dbReference>
<comment type="catalytic activity">
    <reaction evidence="7">
        <text>glycerol + NAD(+) = dihydroxyacetone + NADH + H(+)</text>
        <dbReference type="Rhea" id="RHEA:13769"/>
        <dbReference type="ChEBI" id="CHEBI:15378"/>
        <dbReference type="ChEBI" id="CHEBI:16016"/>
        <dbReference type="ChEBI" id="CHEBI:17754"/>
        <dbReference type="ChEBI" id="CHEBI:57540"/>
        <dbReference type="ChEBI" id="CHEBI:57945"/>
        <dbReference type="EC" id="1.1.1.6"/>
    </reaction>
</comment>
<dbReference type="InterPro" id="IPR001670">
    <property type="entry name" value="ADH_Fe/GldA"/>
</dbReference>
<evidence type="ECO:0000256" key="4">
    <source>
        <dbReference type="ARBA" id="ARBA00037918"/>
    </source>
</evidence>
<protein>
    <recommendedName>
        <fullName evidence="6">Glycerol dehydrogenase</fullName>
        <ecNumber evidence="5">1.1.1.6</ecNumber>
    </recommendedName>
</protein>
<accession>A0A2Z5TN11</accession>
<evidence type="ECO:0000256" key="7">
    <source>
        <dbReference type="ARBA" id="ARBA00049006"/>
    </source>
</evidence>
<evidence type="ECO:0000313" key="9">
    <source>
        <dbReference type="EMBL" id="BBA92730.1"/>
    </source>
</evidence>
<organism evidence="9 10">
    <name type="scientific">Streptococcus ruminantium</name>
    <dbReference type="NCBI Taxonomy" id="1917441"/>
    <lineage>
        <taxon>Bacteria</taxon>
        <taxon>Bacillati</taxon>
        <taxon>Bacillota</taxon>
        <taxon>Bacilli</taxon>
        <taxon>Lactobacillales</taxon>
        <taxon>Streptococcaceae</taxon>
        <taxon>Streptococcus</taxon>
    </lineage>
</organism>
<dbReference type="Pfam" id="PF00465">
    <property type="entry name" value="Fe-ADH"/>
    <property type="match status" value="1"/>
</dbReference>
<evidence type="ECO:0000256" key="1">
    <source>
        <dbReference type="ARBA" id="ARBA00022723"/>
    </source>
</evidence>
<evidence type="ECO:0000256" key="2">
    <source>
        <dbReference type="ARBA" id="ARBA00023002"/>
    </source>
</evidence>
<keyword evidence="2" id="KW-0560">Oxidoreductase</keyword>
<dbReference type="RefSeq" id="WP_120171767.1">
    <property type="nucleotide sequence ID" value="NZ_AP018400.1"/>
</dbReference>
<gene>
    <name evidence="9" type="ORF">SR187_5625</name>
</gene>
<feature type="domain" description="Alcohol dehydrogenase iron-type/glycerol dehydrogenase GldA" evidence="8">
    <location>
        <begin position="9"/>
        <end position="129"/>
    </location>
</feature>
<reference evidence="9 10" key="1">
    <citation type="journal article" date="2018" name="Genome Biol. Evol.">
        <title>Complete Genome Sequence of Streptococcus ruminantium sp. nov. GUT-187T (=DSM 104980T =JCM 31869T), the Type Strain of S. ruminantium, and Comparison with Genome Sequences of Streptococcus suis Strains.</title>
        <authorList>
            <person name="Tohya M."/>
            <person name="Sekizaki T."/>
            <person name="Miyoshi-Akiyama T."/>
        </authorList>
    </citation>
    <scope>NUCLEOTIDE SEQUENCE [LARGE SCALE GENOMIC DNA]</scope>
    <source>
        <strain evidence="9 10">GUT187T</strain>
    </source>
</reference>
<dbReference type="PANTHER" id="PTHR43616:SF5">
    <property type="entry name" value="GLYCEROL DEHYDROGENASE 1"/>
    <property type="match status" value="1"/>
</dbReference>
<dbReference type="PANTHER" id="PTHR43616">
    <property type="entry name" value="GLYCEROL DEHYDROGENASE"/>
    <property type="match status" value="1"/>
</dbReference>
<dbReference type="AlphaFoldDB" id="A0A2Z5TN11"/>
<evidence type="ECO:0000313" key="10">
    <source>
        <dbReference type="Proteomes" id="UP000269331"/>
    </source>
</evidence>
<dbReference type="Gene3D" id="3.40.50.1970">
    <property type="match status" value="1"/>
</dbReference>
<dbReference type="GO" id="GO:0046872">
    <property type="term" value="F:metal ion binding"/>
    <property type="evidence" value="ECO:0007669"/>
    <property type="project" value="UniProtKB-KW"/>
</dbReference>
<evidence type="ECO:0000256" key="6">
    <source>
        <dbReference type="ARBA" id="ARBA00040132"/>
    </source>
</evidence>
<dbReference type="GO" id="GO:0008888">
    <property type="term" value="F:glycerol dehydrogenase (NAD+) activity"/>
    <property type="evidence" value="ECO:0007669"/>
    <property type="project" value="UniProtKB-EC"/>
</dbReference>
<dbReference type="KEGG" id="srq:SR187_5625"/>
<dbReference type="InterPro" id="IPR016205">
    <property type="entry name" value="Glycerol_DH"/>
</dbReference>
<evidence type="ECO:0000259" key="8">
    <source>
        <dbReference type="Pfam" id="PF00465"/>
    </source>
</evidence>
<dbReference type="SUPFAM" id="SSF56796">
    <property type="entry name" value="Dehydroquinate synthase-like"/>
    <property type="match status" value="1"/>
</dbReference>
<proteinExistence type="predicted"/>
<sequence length="334" mass="37299">MKRFSSLSRSIQGNNLLENCAVDILKIGHRPLVLCVEWEYNKDIQGLVKHLTCHGLITKVACLTEMSQALIEEVGEMGFQHRADLVIGFGTNVAMECAKAVANLLGLPFVLIPTSLSLPSTSLPFVVAEEWKNPRILLEESVRLIIVDRDLLLAQPVSDLKAGIINSLLYLAVIKKINNHHLSSLVDGILIKGCESALLKDASQAIVDFENSTLSRALKDILEVLTVLNGYCLSTDAWSLVEKLGANLAKIELNWLDESLRRNAFILLLFTYLNHESEEKMTAIIQWCKQLHLLPFSNKIDRLELLNVIRKDLKPLGIKDEEVQCAIEQVLAMN</sequence>
<dbReference type="GO" id="GO:0005829">
    <property type="term" value="C:cytosol"/>
    <property type="evidence" value="ECO:0007669"/>
    <property type="project" value="TreeGrafter"/>
</dbReference>
<keyword evidence="3" id="KW-0520">NAD</keyword>
<dbReference type="OrthoDB" id="2223038at2"/>